<gene>
    <name evidence="2" type="ORF">PAXINDRAFT_48658</name>
</gene>
<keyword evidence="3" id="KW-1185">Reference proteome</keyword>
<name>A0A0C9TMF9_PAXIN</name>
<dbReference type="Pfam" id="PF07727">
    <property type="entry name" value="RVT_2"/>
    <property type="match status" value="1"/>
</dbReference>
<evidence type="ECO:0000313" key="3">
    <source>
        <dbReference type="Proteomes" id="UP000053647"/>
    </source>
</evidence>
<dbReference type="Proteomes" id="UP000053647">
    <property type="component" value="Unassembled WGS sequence"/>
</dbReference>
<feature type="domain" description="Reverse transcriptase Ty1/copia-type" evidence="1">
    <location>
        <begin position="1"/>
        <end position="163"/>
    </location>
</feature>
<reference evidence="3" key="2">
    <citation type="submission" date="2015-01" db="EMBL/GenBank/DDBJ databases">
        <title>Evolutionary Origins and Diversification of the Mycorrhizal Mutualists.</title>
        <authorList>
            <consortium name="DOE Joint Genome Institute"/>
            <consortium name="Mycorrhizal Genomics Consortium"/>
            <person name="Kohler A."/>
            <person name="Kuo A."/>
            <person name="Nagy L.G."/>
            <person name="Floudas D."/>
            <person name="Copeland A."/>
            <person name="Barry K.W."/>
            <person name="Cichocki N."/>
            <person name="Veneault-Fourrey C."/>
            <person name="LaButti K."/>
            <person name="Lindquist E.A."/>
            <person name="Lipzen A."/>
            <person name="Lundell T."/>
            <person name="Morin E."/>
            <person name="Murat C."/>
            <person name="Riley R."/>
            <person name="Ohm R."/>
            <person name="Sun H."/>
            <person name="Tunlid A."/>
            <person name="Henrissat B."/>
            <person name="Grigoriev I.V."/>
            <person name="Hibbett D.S."/>
            <person name="Martin F."/>
        </authorList>
    </citation>
    <scope>NUCLEOTIDE SEQUENCE [LARGE SCALE GENOMIC DNA]</scope>
    <source>
        <strain evidence="3">ATCC 200175</strain>
    </source>
</reference>
<reference evidence="2 3" key="1">
    <citation type="submission" date="2014-06" db="EMBL/GenBank/DDBJ databases">
        <authorList>
            <consortium name="DOE Joint Genome Institute"/>
            <person name="Kuo A."/>
            <person name="Kohler A."/>
            <person name="Nagy L.G."/>
            <person name="Floudas D."/>
            <person name="Copeland A."/>
            <person name="Barry K.W."/>
            <person name="Cichocki N."/>
            <person name="Veneault-Fourrey C."/>
            <person name="LaButti K."/>
            <person name="Lindquist E.A."/>
            <person name="Lipzen A."/>
            <person name="Lundell T."/>
            <person name="Morin E."/>
            <person name="Murat C."/>
            <person name="Sun H."/>
            <person name="Tunlid A."/>
            <person name="Henrissat B."/>
            <person name="Grigoriev I.V."/>
            <person name="Hibbett D.S."/>
            <person name="Martin F."/>
            <person name="Nordberg H.P."/>
            <person name="Cantor M.N."/>
            <person name="Hua S.X."/>
        </authorList>
    </citation>
    <scope>NUCLEOTIDE SEQUENCE [LARGE SCALE GENOMIC DNA]</scope>
    <source>
        <strain evidence="2 3">ATCC 200175</strain>
    </source>
</reference>
<feature type="non-terminal residue" evidence="2">
    <location>
        <position position="172"/>
    </location>
</feature>
<dbReference type="OrthoDB" id="3344688at2759"/>
<proteinExistence type="predicted"/>
<organism evidence="2 3">
    <name type="scientific">Paxillus involutus ATCC 200175</name>
    <dbReference type="NCBI Taxonomy" id="664439"/>
    <lineage>
        <taxon>Eukaryota</taxon>
        <taxon>Fungi</taxon>
        <taxon>Dikarya</taxon>
        <taxon>Basidiomycota</taxon>
        <taxon>Agaricomycotina</taxon>
        <taxon>Agaricomycetes</taxon>
        <taxon>Agaricomycetidae</taxon>
        <taxon>Boletales</taxon>
        <taxon>Paxilineae</taxon>
        <taxon>Paxillaceae</taxon>
        <taxon>Paxillus</taxon>
    </lineage>
</organism>
<dbReference type="InterPro" id="IPR013103">
    <property type="entry name" value="RVT_2"/>
</dbReference>
<dbReference type="AlphaFoldDB" id="A0A0C9TMF9"/>
<accession>A0A0C9TMF9</accession>
<evidence type="ECO:0000313" key="2">
    <source>
        <dbReference type="EMBL" id="KIJ11768.1"/>
    </source>
</evidence>
<evidence type="ECO:0000259" key="1">
    <source>
        <dbReference type="Pfam" id="PF07727"/>
    </source>
</evidence>
<dbReference type="EMBL" id="KN819373">
    <property type="protein sequence ID" value="KIJ11768.1"/>
    <property type="molecule type" value="Genomic_DNA"/>
</dbReference>
<dbReference type="HOGENOM" id="CLU_001650_10_2_1"/>
<dbReference type="SUPFAM" id="SSF56672">
    <property type="entry name" value="DNA/RNA polymerases"/>
    <property type="match status" value="1"/>
</dbReference>
<protein>
    <recommendedName>
        <fullName evidence="1">Reverse transcriptase Ty1/copia-type domain-containing protein</fullName>
    </recommendedName>
</protein>
<dbReference type="InterPro" id="IPR043502">
    <property type="entry name" value="DNA/RNA_pol_sf"/>
</dbReference>
<sequence>MDVSTAYLNGELEEDLYMLPPDGVPIQPGYCWKLRRSLYGLKQAGRTWNKTLDRKLGEIGFTHLDAETCLYVFRKDGEVCFLVVYVDDLLLAATTRKLMDSIKAKLSASFKMHDLGEAKYILGIEIKRNRKLHTISLSQSQYARTVLECTGMSTCKPVWTPMAHSSQLSATD</sequence>